<dbReference type="PRINTS" id="PR00364">
    <property type="entry name" value="DISEASERSIST"/>
</dbReference>
<feature type="domain" description="NB-ARC" evidence="6">
    <location>
        <begin position="173"/>
        <end position="339"/>
    </location>
</feature>
<dbReference type="CDD" id="cd14798">
    <property type="entry name" value="RX-CC_like"/>
    <property type="match status" value="1"/>
</dbReference>
<keyword evidence="2" id="KW-0677">Repeat</keyword>
<keyword evidence="3" id="KW-0547">Nucleotide-binding</keyword>
<dbReference type="Pfam" id="PF23559">
    <property type="entry name" value="WHD_DRP"/>
    <property type="match status" value="1"/>
</dbReference>
<dbReference type="Proteomes" id="UP000230069">
    <property type="component" value="Unassembled WGS sequence"/>
</dbReference>
<proteinExistence type="predicted"/>
<protein>
    <submittedName>
        <fullName evidence="10">Uncharacterized protein</fullName>
    </submittedName>
</protein>
<dbReference type="STRING" id="218851.A0A2G5C8G1"/>
<dbReference type="FunFam" id="1.10.10.10:FF:000322">
    <property type="entry name" value="Probable disease resistance protein At1g63360"/>
    <property type="match status" value="1"/>
</dbReference>
<evidence type="ECO:0000256" key="3">
    <source>
        <dbReference type="ARBA" id="ARBA00022741"/>
    </source>
</evidence>
<dbReference type="EMBL" id="KZ305093">
    <property type="protein sequence ID" value="PIA27582.1"/>
    <property type="molecule type" value="Genomic_DNA"/>
</dbReference>
<dbReference type="SUPFAM" id="SSF52058">
    <property type="entry name" value="L domain-like"/>
    <property type="match status" value="2"/>
</dbReference>
<dbReference type="InterPro" id="IPR058922">
    <property type="entry name" value="WHD_DRP"/>
</dbReference>
<evidence type="ECO:0000256" key="1">
    <source>
        <dbReference type="ARBA" id="ARBA00022614"/>
    </source>
</evidence>
<organism evidence="10 11">
    <name type="scientific">Aquilegia coerulea</name>
    <name type="common">Rocky mountain columbine</name>
    <dbReference type="NCBI Taxonomy" id="218851"/>
    <lineage>
        <taxon>Eukaryota</taxon>
        <taxon>Viridiplantae</taxon>
        <taxon>Streptophyta</taxon>
        <taxon>Embryophyta</taxon>
        <taxon>Tracheophyta</taxon>
        <taxon>Spermatophyta</taxon>
        <taxon>Magnoliopsida</taxon>
        <taxon>Ranunculales</taxon>
        <taxon>Ranunculaceae</taxon>
        <taxon>Thalictroideae</taxon>
        <taxon>Aquilegia</taxon>
    </lineage>
</organism>
<dbReference type="Pfam" id="PF00931">
    <property type="entry name" value="NB-ARC"/>
    <property type="match status" value="1"/>
</dbReference>
<dbReference type="PANTHER" id="PTHR36766:SF40">
    <property type="entry name" value="DISEASE RESISTANCE PROTEIN RGA3"/>
    <property type="match status" value="1"/>
</dbReference>
<keyword evidence="1" id="KW-0433">Leucine-rich repeat</keyword>
<dbReference type="OrthoDB" id="5279713at2759"/>
<dbReference type="GO" id="GO:0006952">
    <property type="term" value="P:defense response"/>
    <property type="evidence" value="ECO:0007669"/>
    <property type="project" value="UniProtKB-KW"/>
</dbReference>
<name>A0A2G5C8G1_AQUCA</name>
<dbReference type="InterPro" id="IPR042197">
    <property type="entry name" value="Apaf_helical"/>
</dbReference>
<dbReference type="InterPro" id="IPR036388">
    <property type="entry name" value="WH-like_DNA-bd_sf"/>
</dbReference>
<keyword evidence="11" id="KW-1185">Reference proteome</keyword>
<sequence>AVLEQLASIIRQEVEQEVALLVGVRKEVENLTDILTILCAVIEDAEEKQVKNKSVKVWLEQLKDISYDAEDVLDEWNTKTLISRIQRLDASAPFNKKVWSNLFAFFSCFKSVGVRHNIGVKLRELNERLDGVAKKKELYNLTEIRHHEEPRLITSSFVDVSKIYGRVADKDIILSHLLGESSHQKIHVPVISIVGTGGFGKTTLAQLILQDEQVMTNFDTRMWVCVSDPFDLEKVAKEIIQKAKGEVPNMVGWPQLHESLSMSIQGKCFILVLDDVWSYNDEHWRQLKLSLDCGAVGSRIILTTRNERITKMMCSTYIHRLGQLSDDDSWSLFASIAFWGRQGDPEKFEDIGKDIAKKCKGVPLAVKVLASLMHFKTTKQDWRNVLASDIWELQEIEEGVLPSLLLSYYALPSQLKPCFMYCATFKKGSKIKKDELVKLWMAQGFLGSDGSKDLERIGAGYFDNLAMRSFFQDFDKDEEENIVSFMMHDLVHDVAQFLAKSESFISEKADQELSGVKIRHLSGSHLNNSSIYKQKKLRTLRQFVGWSSTKVPLELFHELTCLRALDLQDCPLEELPSEVDRLLQLRYLDLSQTGLTKLPETICCLYNLETLKLNRCKDLSSLPDGIGKLTNLRHLELKKPTSISYFPRGIGKLSCLRTLDNFIVGGHEREGQGCKVGELKLLNHLQGQLRISGLGQVAGGSEAKMAELNKKENIHSLKLVFEEQRDEKRIEEILENLKPHADLEKLEIKGYSGLRLPLWMCLSSNLVELKLKNCTQCLQLPALGKLASLEVLILSRLKSLKRVGSEFYGLPPTGIHSNNSCSGSEDPVVIFPKLKKLHFLFVVEWEEWDLPFQNNLKFFPALLELRILFCRKLQALPALGKLESLETLECERLDELKCLGLEFLGLSGDDNEGELAPVTVFPALRLLQLKSMLEWEQHQVLSTSGSTTIMPRLSTLVIEYCPKLCLVPHYMFSLALTDLHIADCSQLTGMQPFLPSLLEKLRLKGDIGVFARSLPIGTSQHNNYPYLSWVIIADFPYSSLPNGFNQLQAIRKLDIFQCEFFDFMPEDLKHLTILEELKIFRCLTLGQRFRDAGISSLGSNVSMFIID</sequence>
<evidence type="ECO:0000256" key="2">
    <source>
        <dbReference type="ARBA" id="ARBA00022737"/>
    </source>
</evidence>
<dbReference type="InterPro" id="IPR041118">
    <property type="entry name" value="Rx_N"/>
</dbReference>
<dbReference type="GO" id="GO:0043531">
    <property type="term" value="F:ADP binding"/>
    <property type="evidence" value="ECO:0007669"/>
    <property type="project" value="InterPro"/>
</dbReference>
<dbReference type="InterPro" id="IPR002182">
    <property type="entry name" value="NB-ARC"/>
</dbReference>
<evidence type="ECO:0000259" key="8">
    <source>
        <dbReference type="Pfam" id="PF23559"/>
    </source>
</evidence>
<dbReference type="Gene3D" id="3.80.10.10">
    <property type="entry name" value="Ribonuclease Inhibitor"/>
    <property type="match status" value="2"/>
</dbReference>
<dbReference type="InterPro" id="IPR027417">
    <property type="entry name" value="P-loop_NTPase"/>
</dbReference>
<keyword evidence="5" id="KW-0067">ATP-binding</keyword>
<evidence type="ECO:0000313" key="10">
    <source>
        <dbReference type="EMBL" id="PIA27582.1"/>
    </source>
</evidence>
<dbReference type="InterPro" id="IPR032675">
    <property type="entry name" value="LRR_dom_sf"/>
</dbReference>
<dbReference type="FunFam" id="1.10.8.430:FF:000003">
    <property type="entry name" value="Probable disease resistance protein At5g66910"/>
    <property type="match status" value="1"/>
</dbReference>
<evidence type="ECO:0000313" key="11">
    <source>
        <dbReference type="Proteomes" id="UP000230069"/>
    </source>
</evidence>
<dbReference type="Gene3D" id="3.40.50.300">
    <property type="entry name" value="P-loop containing nucleotide triphosphate hydrolases"/>
    <property type="match status" value="1"/>
</dbReference>
<dbReference type="InterPro" id="IPR038005">
    <property type="entry name" value="RX-like_CC"/>
</dbReference>
<reference evidence="10 11" key="1">
    <citation type="submission" date="2017-09" db="EMBL/GenBank/DDBJ databases">
        <title>WGS assembly of Aquilegia coerulea Goldsmith.</title>
        <authorList>
            <person name="Hodges S."/>
            <person name="Kramer E."/>
            <person name="Nordborg M."/>
            <person name="Tomkins J."/>
            <person name="Borevitz J."/>
            <person name="Derieg N."/>
            <person name="Yan J."/>
            <person name="Mihaltcheva S."/>
            <person name="Hayes R.D."/>
            <person name="Rokhsar D."/>
        </authorList>
    </citation>
    <scope>NUCLEOTIDE SEQUENCE [LARGE SCALE GENOMIC DNA]</scope>
    <source>
        <strain evidence="11">cv. Goldsmith</strain>
    </source>
</reference>
<dbReference type="AlphaFoldDB" id="A0A2G5C8G1"/>
<evidence type="ECO:0000259" key="9">
    <source>
        <dbReference type="Pfam" id="PF25019"/>
    </source>
</evidence>
<evidence type="ECO:0000256" key="5">
    <source>
        <dbReference type="ARBA" id="ARBA00022840"/>
    </source>
</evidence>
<dbReference type="GO" id="GO:0005524">
    <property type="term" value="F:ATP binding"/>
    <property type="evidence" value="ECO:0007669"/>
    <property type="project" value="UniProtKB-KW"/>
</dbReference>
<gene>
    <name evidence="10" type="ORF">AQUCO_07600034v1</name>
</gene>
<dbReference type="Pfam" id="PF18052">
    <property type="entry name" value="Rx_N"/>
    <property type="match status" value="1"/>
</dbReference>
<evidence type="ECO:0000259" key="7">
    <source>
        <dbReference type="Pfam" id="PF18052"/>
    </source>
</evidence>
<dbReference type="PANTHER" id="PTHR36766">
    <property type="entry name" value="PLANT BROAD-SPECTRUM MILDEW RESISTANCE PROTEIN RPW8"/>
    <property type="match status" value="1"/>
</dbReference>
<feature type="domain" description="Disease resistance protein winged helix" evidence="8">
    <location>
        <begin position="425"/>
        <end position="495"/>
    </location>
</feature>
<accession>A0A2G5C8G1</accession>
<dbReference type="Gene3D" id="1.20.5.4130">
    <property type="match status" value="1"/>
</dbReference>
<dbReference type="InterPro" id="IPR056789">
    <property type="entry name" value="LRR_R13L1-DRL21"/>
</dbReference>
<dbReference type="Pfam" id="PF25019">
    <property type="entry name" value="LRR_R13L1-DRL21"/>
    <property type="match status" value="1"/>
</dbReference>
<dbReference type="Gene3D" id="1.10.10.10">
    <property type="entry name" value="Winged helix-like DNA-binding domain superfamily/Winged helix DNA-binding domain"/>
    <property type="match status" value="1"/>
</dbReference>
<keyword evidence="4" id="KW-0611">Plant defense</keyword>
<dbReference type="SUPFAM" id="SSF52540">
    <property type="entry name" value="P-loop containing nucleoside triphosphate hydrolases"/>
    <property type="match status" value="1"/>
</dbReference>
<feature type="domain" description="Disease resistance N-terminal" evidence="7">
    <location>
        <begin position="2"/>
        <end position="84"/>
    </location>
</feature>
<dbReference type="EMBL" id="KZ305093">
    <property type="protein sequence ID" value="PIA27581.1"/>
    <property type="molecule type" value="Genomic_DNA"/>
</dbReference>
<feature type="domain" description="R13L1/DRL21-like LRR repeat region" evidence="9">
    <location>
        <begin position="677"/>
        <end position="796"/>
    </location>
</feature>
<feature type="non-terminal residue" evidence="10">
    <location>
        <position position="1"/>
    </location>
</feature>
<evidence type="ECO:0000256" key="4">
    <source>
        <dbReference type="ARBA" id="ARBA00022821"/>
    </source>
</evidence>
<dbReference type="Gene3D" id="1.10.8.430">
    <property type="entry name" value="Helical domain of apoptotic protease-activating factors"/>
    <property type="match status" value="1"/>
</dbReference>
<evidence type="ECO:0000259" key="6">
    <source>
        <dbReference type="Pfam" id="PF00931"/>
    </source>
</evidence>
<dbReference type="GO" id="GO:0051707">
    <property type="term" value="P:response to other organism"/>
    <property type="evidence" value="ECO:0007669"/>
    <property type="project" value="UniProtKB-ARBA"/>
</dbReference>